<reference evidence="3" key="1">
    <citation type="submission" date="2014-01" db="EMBL/GenBank/DDBJ databases">
        <title>The Genome Sequence of Anopheles farauti FAR1 (V2).</title>
        <authorList>
            <consortium name="The Broad Institute Genomics Platform"/>
            <person name="Neafsey D.E."/>
            <person name="Besansky N."/>
            <person name="Howell P."/>
            <person name="Walton C."/>
            <person name="Young S.K."/>
            <person name="Zeng Q."/>
            <person name="Gargeya S."/>
            <person name="Fitzgerald M."/>
            <person name="Haas B."/>
            <person name="Abouelleil A."/>
            <person name="Allen A.W."/>
            <person name="Alvarado L."/>
            <person name="Arachchi H.M."/>
            <person name="Berlin A.M."/>
            <person name="Chapman S.B."/>
            <person name="Gainer-Dewar J."/>
            <person name="Goldberg J."/>
            <person name="Griggs A."/>
            <person name="Gujja S."/>
            <person name="Hansen M."/>
            <person name="Howarth C."/>
            <person name="Imamovic A."/>
            <person name="Ireland A."/>
            <person name="Larimer J."/>
            <person name="McCowan C."/>
            <person name="Murphy C."/>
            <person name="Pearson M."/>
            <person name="Poon T.W."/>
            <person name="Priest M."/>
            <person name="Roberts A."/>
            <person name="Saif S."/>
            <person name="Shea T."/>
            <person name="Sisk P."/>
            <person name="Sykes S."/>
            <person name="Wortman J."/>
            <person name="Nusbaum C."/>
            <person name="Birren B."/>
        </authorList>
    </citation>
    <scope>NUCLEOTIDE SEQUENCE [LARGE SCALE GENOMIC DNA]</scope>
    <source>
        <strain evidence="3">FAR1</strain>
    </source>
</reference>
<dbReference type="VEuPathDB" id="VectorBase:AFAF007234"/>
<keyword evidence="3" id="KW-1185">Reference proteome</keyword>
<evidence type="ECO:0000313" key="2">
    <source>
        <dbReference type="EnsemblMetazoa" id="AFAF007234-PA"/>
    </source>
</evidence>
<proteinExistence type="predicted"/>
<organism evidence="2 3">
    <name type="scientific">Anopheles farauti</name>
    <dbReference type="NCBI Taxonomy" id="69004"/>
    <lineage>
        <taxon>Eukaryota</taxon>
        <taxon>Metazoa</taxon>
        <taxon>Ecdysozoa</taxon>
        <taxon>Arthropoda</taxon>
        <taxon>Hexapoda</taxon>
        <taxon>Insecta</taxon>
        <taxon>Pterygota</taxon>
        <taxon>Neoptera</taxon>
        <taxon>Endopterygota</taxon>
        <taxon>Diptera</taxon>
        <taxon>Nematocera</taxon>
        <taxon>Culicoidea</taxon>
        <taxon>Culicidae</taxon>
        <taxon>Anophelinae</taxon>
        <taxon>Anopheles</taxon>
    </lineage>
</organism>
<evidence type="ECO:0000256" key="1">
    <source>
        <dbReference type="SAM" id="Phobius"/>
    </source>
</evidence>
<protein>
    <submittedName>
        <fullName evidence="2">Uncharacterized protein</fullName>
    </submittedName>
</protein>
<keyword evidence="1" id="KW-1133">Transmembrane helix</keyword>
<dbReference type="AlphaFoldDB" id="A0A182QC61"/>
<name>A0A182QC61_9DIPT</name>
<dbReference type="EnsemblMetazoa" id="AFAF007234-RA">
    <property type="protein sequence ID" value="AFAF007234-PA"/>
    <property type="gene ID" value="AFAF007234"/>
</dbReference>
<evidence type="ECO:0000313" key="3">
    <source>
        <dbReference type="Proteomes" id="UP000075886"/>
    </source>
</evidence>
<keyword evidence="1" id="KW-0812">Transmembrane</keyword>
<reference evidence="2" key="2">
    <citation type="submission" date="2020-05" db="UniProtKB">
        <authorList>
            <consortium name="EnsemblMetazoa"/>
        </authorList>
    </citation>
    <scope>IDENTIFICATION</scope>
    <source>
        <strain evidence="2">FAR1</strain>
    </source>
</reference>
<keyword evidence="1" id="KW-0472">Membrane</keyword>
<dbReference type="Proteomes" id="UP000075886">
    <property type="component" value="Unassembled WGS sequence"/>
</dbReference>
<sequence>MIIFGTFRTSGTRYRISTIIGFLSHIFRFVDDFTIIRLRIRRTTILQRGSIAEACTRTVILVLHATVIIVILIVAVFLLTVIPMMLGRGVPVALEVDARLLLHLTRGDGVQIDTQYLRNVRVRYVGLTQRLSQEGRVTSRVGYTRIFDCAHEQMRHYRQQFLFGIDRILGREGKVQ</sequence>
<accession>A0A182QC61</accession>
<dbReference type="EMBL" id="AXCN02000797">
    <property type="status" value="NOT_ANNOTATED_CDS"/>
    <property type="molecule type" value="Genomic_DNA"/>
</dbReference>
<feature type="transmembrane region" description="Helical" evidence="1">
    <location>
        <begin position="59"/>
        <end position="86"/>
    </location>
</feature>